<sequence length="681" mass="73513">MKTLKYILSAIVLLTTFWGCEEDNFDNLDFVGSAAAPTNVSALFGVTQDNTGLVTITPNGEGAVSYTIYYGDDTPEAETVSQGESTAHTYAEGSYTVKIIAYGITGKSSETTLPLEVSFKAPENLEVTIANDEAISKQVNVTANADYAISFDVYFGEEGNDDPVSGNIGETVSYVYAEPGTYTIRVVAKGGAIETTDYTQEFEAVAIVQPIASAATPPTRSEDDVISIYSSKYTNILDVNYNPDWGQSGQGSGYAEFDLNGDTMLQYINLSYQGIQFSAAEDLTSMEYLHMDVWTADAETLETSLISLTNGEKPVVSELTTDQWTSIDIPMSAFTDQGLTVADIHQLKFVGTPWAGGTVFIDNLYFYRASTAQIDGSLPINFESDYLLSSFDGGIISTVENPDTSGNPSATVLELVKGDGQTWAGSKITVEDPYDVSENTVVTMKVWSPREGLNVLMKFEDDAVWPDTSATSEITATTTVANAWEELSFTVTGVDSSLDYYNLVLIMDNGTVGDGSSDYTIYVDDISIASFLDFEEDYSMSSFDGGSMATVENPDTSGNSSATVAQLVKGAGQTWAGSKITAEEPFDIEEGTTIKIKVWSPREGLNLLMKFEDAAAWPDTSATDEITVATTVANTWEELTYTITGVDSSLEYYNLVLIMDNGTVGDGSSDYTIYVDDISQN</sequence>
<reference evidence="1 4" key="2">
    <citation type="submission" date="2020-07" db="EMBL/GenBank/DDBJ databases">
        <title>The draft genome sequence of Maribacter polysiphoniae KCTC 22021.</title>
        <authorList>
            <person name="Mu L."/>
        </authorList>
    </citation>
    <scope>NUCLEOTIDE SEQUENCE [LARGE SCALE GENOMIC DNA]</scope>
    <source>
        <strain evidence="1 4">KCTC 22021</strain>
    </source>
</reference>
<dbReference type="SUPFAM" id="SSF49785">
    <property type="entry name" value="Galactose-binding domain-like"/>
    <property type="match status" value="1"/>
</dbReference>
<dbReference type="InterPro" id="IPR008979">
    <property type="entry name" value="Galactose-bd-like_sf"/>
</dbReference>
<evidence type="ECO:0000313" key="3">
    <source>
        <dbReference type="Proteomes" id="UP000245667"/>
    </source>
</evidence>
<dbReference type="EMBL" id="JACWLN010000016">
    <property type="protein sequence ID" value="MBD1263015.1"/>
    <property type="molecule type" value="Genomic_DNA"/>
</dbReference>
<accession>A0A316DXJ5</accession>
<evidence type="ECO:0008006" key="5">
    <source>
        <dbReference type="Google" id="ProtNLM"/>
    </source>
</evidence>
<comment type="caution">
    <text evidence="2">The sequence shown here is derived from an EMBL/GenBank/DDBJ whole genome shotgun (WGS) entry which is preliminary data.</text>
</comment>
<dbReference type="Gene3D" id="2.60.120.260">
    <property type="entry name" value="Galactose-binding domain-like"/>
    <property type="match status" value="2"/>
</dbReference>
<name>A0A316DXJ5_9FLAO</name>
<dbReference type="Proteomes" id="UP000651837">
    <property type="component" value="Unassembled WGS sequence"/>
</dbReference>
<dbReference type="RefSeq" id="WP_190263567.1">
    <property type="nucleotide sequence ID" value="NZ_JACWLN010000016.1"/>
</dbReference>
<gene>
    <name evidence="1" type="ORF">HZY62_20660</name>
    <name evidence="2" type="ORF">LX92_03404</name>
</gene>
<evidence type="ECO:0000313" key="2">
    <source>
        <dbReference type="EMBL" id="PWK22052.1"/>
    </source>
</evidence>
<reference evidence="2 3" key="1">
    <citation type="submission" date="2018-05" db="EMBL/GenBank/DDBJ databases">
        <title>Genomic Encyclopedia of Archaeal and Bacterial Type Strains, Phase II (KMG-II): from individual species to whole genera.</title>
        <authorList>
            <person name="Goeker M."/>
        </authorList>
    </citation>
    <scope>NUCLEOTIDE SEQUENCE [LARGE SCALE GENOMIC DNA]</scope>
    <source>
        <strain evidence="2 3">DSM 23514</strain>
    </source>
</reference>
<dbReference type="Proteomes" id="UP000245667">
    <property type="component" value="Unassembled WGS sequence"/>
</dbReference>
<organism evidence="2 3">
    <name type="scientific">Maribacter polysiphoniae</name>
    <dbReference type="NCBI Taxonomy" id="429344"/>
    <lineage>
        <taxon>Bacteria</taxon>
        <taxon>Pseudomonadati</taxon>
        <taxon>Bacteroidota</taxon>
        <taxon>Flavobacteriia</taxon>
        <taxon>Flavobacteriales</taxon>
        <taxon>Flavobacteriaceae</taxon>
        <taxon>Maribacter</taxon>
    </lineage>
</organism>
<dbReference type="Gene3D" id="2.60.120.430">
    <property type="entry name" value="Galactose-binding lectin"/>
    <property type="match status" value="1"/>
</dbReference>
<dbReference type="CDD" id="cd00146">
    <property type="entry name" value="PKD"/>
    <property type="match status" value="1"/>
</dbReference>
<evidence type="ECO:0000313" key="1">
    <source>
        <dbReference type="EMBL" id="MBD1263015.1"/>
    </source>
</evidence>
<protein>
    <recommendedName>
        <fullName evidence="5">PKD domain-containing protein</fullName>
    </recommendedName>
</protein>
<evidence type="ECO:0000313" key="4">
    <source>
        <dbReference type="Proteomes" id="UP000651837"/>
    </source>
</evidence>
<keyword evidence="4" id="KW-1185">Reference proteome</keyword>
<dbReference type="AlphaFoldDB" id="A0A316DXJ5"/>
<dbReference type="EMBL" id="QGGQ01000009">
    <property type="protein sequence ID" value="PWK22052.1"/>
    <property type="molecule type" value="Genomic_DNA"/>
</dbReference>
<proteinExistence type="predicted"/>